<evidence type="ECO:0000256" key="4">
    <source>
        <dbReference type="ARBA" id="ARBA00011738"/>
    </source>
</evidence>
<evidence type="ECO:0000256" key="12">
    <source>
        <dbReference type="ARBA" id="ARBA00022884"/>
    </source>
</evidence>
<feature type="short sequence motif" description="'HIGH' region" evidence="16">
    <location>
        <begin position="15"/>
        <end position="25"/>
    </location>
</feature>
<comment type="cofactor">
    <cofactor evidence="16">
        <name>Zn(2+)</name>
        <dbReference type="ChEBI" id="CHEBI:29105"/>
    </cofactor>
    <text evidence="16">Binds 1 zinc ion per subunit.</text>
</comment>
<feature type="binding site" evidence="16">
    <location>
        <position position="162"/>
    </location>
    <ligand>
        <name>Zn(2+)</name>
        <dbReference type="ChEBI" id="CHEBI:29105"/>
    </ligand>
</feature>
<comment type="function">
    <text evidence="1 16">Is required not only for elongation of protein synthesis but also for the initiation of all mRNA translation through initiator tRNA(fMet) aminoacylation.</text>
</comment>
<dbReference type="Pfam" id="PF01588">
    <property type="entry name" value="tRNA_bind"/>
    <property type="match status" value="1"/>
</dbReference>
<accession>A0ABX5GW97</accession>
<feature type="binding site" evidence="16">
    <location>
        <position position="335"/>
    </location>
    <ligand>
        <name>ATP</name>
        <dbReference type="ChEBI" id="CHEBI:30616"/>
    </ligand>
</feature>
<dbReference type="Pfam" id="PF09334">
    <property type="entry name" value="tRNA-synt_1g"/>
    <property type="match status" value="1"/>
</dbReference>
<dbReference type="SUPFAM" id="SSF57770">
    <property type="entry name" value="Methionyl-tRNA synthetase (MetRS), Zn-domain"/>
    <property type="match status" value="1"/>
</dbReference>
<evidence type="ECO:0000256" key="8">
    <source>
        <dbReference type="ARBA" id="ARBA00022723"/>
    </source>
</evidence>
<evidence type="ECO:0000256" key="9">
    <source>
        <dbReference type="ARBA" id="ARBA00022741"/>
    </source>
</evidence>
<dbReference type="Pfam" id="PF19303">
    <property type="entry name" value="Anticodon_3"/>
    <property type="match status" value="1"/>
</dbReference>
<dbReference type="InterPro" id="IPR001412">
    <property type="entry name" value="aa-tRNA-synth_I_CS"/>
</dbReference>
<evidence type="ECO:0000256" key="11">
    <source>
        <dbReference type="ARBA" id="ARBA00022840"/>
    </source>
</evidence>
<dbReference type="CDD" id="cd07957">
    <property type="entry name" value="Anticodon_Ia_Met"/>
    <property type="match status" value="1"/>
</dbReference>
<feature type="short sequence motif" description="'KMSKS' region" evidence="16">
    <location>
        <begin position="332"/>
        <end position="336"/>
    </location>
</feature>
<keyword evidence="7 16" id="KW-0436">Ligase</keyword>
<evidence type="ECO:0000256" key="3">
    <source>
        <dbReference type="ARBA" id="ARBA00008258"/>
    </source>
</evidence>
<evidence type="ECO:0000256" key="1">
    <source>
        <dbReference type="ARBA" id="ARBA00003314"/>
    </source>
</evidence>
<dbReference type="RefSeq" id="WP_045036715.1">
    <property type="nucleotide sequence ID" value="NZ_CAMQYU010000084.1"/>
</dbReference>
<evidence type="ECO:0000256" key="13">
    <source>
        <dbReference type="ARBA" id="ARBA00022917"/>
    </source>
</evidence>
<evidence type="ECO:0000256" key="14">
    <source>
        <dbReference type="ARBA" id="ARBA00023146"/>
    </source>
</evidence>
<dbReference type="InterPro" id="IPR029038">
    <property type="entry name" value="MetRS_Zn"/>
</dbReference>
<dbReference type="InterPro" id="IPR015413">
    <property type="entry name" value="Methionyl/Leucyl_tRNA_Synth"/>
</dbReference>
<evidence type="ECO:0000313" key="18">
    <source>
        <dbReference type="EMBL" id="PSW99122.1"/>
    </source>
</evidence>
<dbReference type="PROSITE" id="PS00178">
    <property type="entry name" value="AA_TRNA_LIGASE_I"/>
    <property type="match status" value="1"/>
</dbReference>
<evidence type="ECO:0000259" key="17">
    <source>
        <dbReference type="PROSITE" id="PS50886"/>
    </source>
</evidence>
<dbReference type="HAMAP" id="MF_00098">
    <property type="entry name" value="Met_tRNA_synth_type1"/>
    <property type="match status" value="1"/>
</dbReference>
<dbReference type="InterPro" id="IPR033911">
    <property type="entry name" value="MetRS_core"/>
</dbReference>
<comment type="catalytic activity">
    <reaction evidence="15 16">
        <text>tRNA(Met) + L-methionine + ATP = L-methionyl-tRNA(Met) + AMP + diphosphate</text>
        <dbReference type="Rhea" id="RHEA:13481"/>
        <dbReference type="Rhea" id="RHEA-COMP:9667"/>
        <dbReference type="Rhea" id="RHEA-COMP:9698"/>
        <dbReference type="ChEBI" id="CHEBI:30616"/>
        <dbReference type="ChEBI" id="CHEBI:33019"/>
        <dbReference type="ChEBI" id="CHEBI:57844"/>
        <dbReference type="ChEBI" id="CHEBI:78442"/>
        <dbReference type="ChEBI" id="CHEBI:78530"/>
        <dbReference type="ChEBI" id="CHEBI:456215"/>
        <dbReference type="EC" id="6.1.1.10"/>
    </reaction>
</comment>
<keyword evidence="10 16" id="KW-0862">Zinc</keyword>
<dbReference type="CDD" id="cd02800">
    <property type="entry name" value="tRNA_bind_EcMetRS_like"/>
    <property type="match status" value="1"/>
</dbReference>
<evidence type="ECO:0000256" key="5">
    <source>
        <dbReference type="ARBA" id="ARBA00022490"/>
    </source>
</evidence>
<dbReference type="PRINTS" id="PR01041">
    <property type="entry name" value="TRNASYNTHMET"/>
</dbReference>
<dbReference type="InterPro" id="IPR002547">
    <property type="entry name" value="tRNA-bd_dom"/>
</dbReference>
<comment type="similarity">
    <text evidence="3 16">Belongs to the class-I aminoacyl-tRNA synthetase family. MetG type 1 subfamily.</text>
</comment>
<evidence type="ECO:0000256" key="2">
    <source>
        <dbReference type="ARBA" id="ARBA00004496"/>
    </source>
</evidence>
<feature type="domain" description="TRNA-binding" evidence="17">
    <location>
        <begin position="579"/>
        <end position="680"/>
    </location>
</feature>
<dbReference type="Gene3D" id="1.10.730.10">
    <property type="entry name" value="Isoleucyl-tRNA Synthetase, Domain 1"/>
    <property type="match status" value="1"/>
</dbReference>
<dbReference type="EC" id="6.1.1.10" evidence="16"/>
<dbReference type="InterPro" id="IPR023458">
    <property type="entry name" value="Met-tRNA_ligase_1"/>
</dbReference>
<comment type="subunit">
    <text evidence="4 16">Homodimer.</text>
</comment>
<evidence type="ECO:0000256" key="10">
    <source>
        <dbReference type="ARBA" id="ARBA00022833"/>
    </source>
</evidence>
<organism evidence="18 19">
    <name type="scientific">Photobacterium iliopiscarium</name>
    <dbReference type="NCBI Taxonomy" id="56192"/>
    <lineage>
        <taxon>Bacteria</taxon>
        <taxon>Pseudomonadati</taxon>
        <taxon>Pseudomonadota</taxon>
        <taxon>Gammaproteobacteria</taxon>
        <taxon>Vibrionales</taxon>
        <taxon>Vibrionaceae</taxon>
        <taxon>Photobacterium</taxon>
    </lineage>
</organism>
<feature type="binding site" evidence="16">
    <location>
        <position position="159"/>
    </location>
    <ligand>
        <name>Zn(2+)</name>
        <dbReference type="ChEBI" id="CHEBI:29105"/>
    </ligand>
</feature>
<dbReference type="Gene3D" id="2.20.28.20">
    <property type="entry name" value="Methionyl-tRNA synthetase, Zn-domain"/>
    <property type="match status" value="1"/>
</dbReference>
<keyword evidence="6 16" id="KW-0820">tRNA-binding</keyword>
<dbReference type="Proteomes" id="UP000241190">
    <property type="component" value="Unassembled WGS sequence"/>
</dbReference>
<dbReference type="PROSITE" id="PS50886">
    <property type="entry name" value="TRBD"/>
    <property type="match status" value="1"/>
</dbReference>
<keyword evidence="9 16" id="KW-0547">Nucleotide-binding</keyword>
<gene>
    <name evidence="16 18" type="primary">metG</name>
    <name evidence="18" type="ORF">C9J52_03765</name>
</gene>
<sequence length="680" mass="76945">MAANPRKILVTCALPYANGSIHLGHMLEHVQADIWVRYQRLRGNEVHFICADDAHGTPIMLKAQQMGVEPEQMIAEVSKEHQADFAGFDIDFSNYHSTHSPENRELASFVYTQLKDKGFITSRTISQLFDPEKEMFLPDRFVKGTCPKCKAEDQYGDNCDNCGETYSPTDLINPKSAVSGATPIMKDSEHFFFDLPQFEDMLKAWTKSGALQDETSNKMQEWFESGLQQWDISRDAPYFGFEIPGEPGKYFYVWLDAPIGYMGSFKNLCDKRDDLDFDEFWNKDSSTELYHFIGKDIVYFHSLFWPAMLDGAGFRKPNNVFVHGYVTVNGAKMSKSKGTFIKAGTYLNHLDPECLRYYYAAKLNNRIDDLDLNLEDFTQRVNSDVVNKIVNLASRNAGFIAKRFDGMLSENFSEPELYAEFVGAATRIGDLYENREYSRAIREITALADKANQYVDEKAPWVVAKQEGKDQELQEICTVGINLFRVLMAYLKPVMPKLTERTEAFLNETLTWESIETPLTNHEVTKFKALFNRIDPVHVAAMVEASKEEAAADKAAIEAAQPKSPLTDEPIEAEIEFDDFAKIDMRIAKIVSCEAVPKADKLLKFQLDIGGEMRQVFSGIKSAYTPEELVGKMTVMVANLKPRKMKFGMSEGMILAAGPGGKDLWILEPHEGAQPGMRVM</sequence>
<evidence type="ECO:0000256" key="6">
    <source>
        <dbReference type="ARBA" id="ARBA00022555"/>
    </source>
</evidence>
<dbReference type="SUPFAM" id="SSF52374">
    <property type="entry name" value="Nucleotidylyl transferase"/>
    <property type="match status" value="1"/>
</dbReference>
<keyword evidence="12 16" id="KW-0694">RNA-binding</keyword>
<protein>
    <recommendedName>
        <fullName evidence="16">Methionine--tRNA ligase</fullName>
        <ecNumber evidence="16">6.1.1.10</ecNumber>
    </recommendedName>
    <alternativeName>
        <fullName evidence="16">Methionyl-tRNA synthetase</fullName>
        <shortName evidence="16">MetRS</shortName>
    </alternativeName>
</protein>
<keyword evidence="5 16" id="KW-0963">Cytoplasm</keyword>
<evidence type="ECO:0000256" key="16">
    <source>
        <dbReference type="HAMAP-Rule" id="MF_00098"/>
    </source>
</evidence>
<dbReference type="GeneID" id="93547975"/>
<dbReference type="SUPFAM" id="SSF50249">
    <property type="entry name" value="Nucleic acid-binding proteins"/>
    <property type="match status" value="1"/>
</dbReference>
<keyword evidence="8 16" id="KW-0479">Metal-binding</keyword>
<dbReference type="InterPro" id="IPR041872">
    <property type="entry name" value="Anticodon_Met"/>
</dbReference>
<keyword evidence="19" id="KW-1185">Reference proteome</keyword>
<dbReference type="PANTHER" id="PTHR45765:SF1">
    <property type="entry name" value="METHIONINE--TRNA LIGASE, CYTOPLASMIC"/>
    <property type="match status" value="1"/>
</dbReference>
<name>A0ABX5GW97_9GAMM</name>
<feature type="binding site" evidence="16">
    <location>
        <position position="146"/>
    </location>
    <ligand>
        <name>Zn(2+)</name>
        <dbReference type="ChEBI" id="CHEBI:29105"/>
    </ligand>
</feature>
<comment type="caution">
    <text evidence="18">The sequence shown here is derived from an EMBL/GenBank/DDBJ whole genome shotgun (WGS) entry which is preliminary data.</text>
</comment>
<dbReference type="EMBL" id="PYOP01000004">
    <property type="protein sequence ID" value="PSW99122.1"/>
    <property type="molecule type" value="Genomic_DNA"/>
</dbReference>
<feature type="binding site" evidence="16">
    <location>
        <position position="149"/>
    </location>
    <ligand>
        <name>Zn(2+)</name>
        <dbReference type="ChEBI" id="CHEBI:29105"/>
    </ligand>
</feature>
<evidence type="ECO:0000256" key="7">
    <source>
        <dbReference type="ARBA" id="ARBA00022598"/>
    </source>
</evidence>
<keyword evidence="13 16" id="KW-0648">Protein biosynthesis</keyword>
<dbReference type="NCBIfam" id="TIGR00399">
    <property type="entry name" value="metG_C_term"/>
    <property type="match status" value="1"/>
</dbReference>
<dbReference type="InterPro" id="IPR012340">
    <property type="entry name" value="NA-bd_OB-fold"/>
</dbReference>
<proteinExistence type="inferred from homology"/>
<dbReference type="InterPro" id="IPR004495">
    <property type="entry name" value="Met-tRNA-synth_bsu_C"/>
</dbReference>
<dbReference type="GO" id="GO:0004825">
    <property type="term" value="F:methionine-tRNA ligase activity"/>
    <property type="evidence" value="ECO:0007669"/>
    <property type="project" value="UniProtKB-EC"/>
</dbReference>
<keyword evidence="11 16" id="KW-0067">ATP-binding</keyword>
<evidence type="ECO:0000313" key="19">
    <source>
        <dbReference type="Proteomes" id="UP000241190"/>
    </source>
</evidence>
<dbReference type="CDD" id="cd00814">
    <property type="entry name" value="MetRS_core"/>
    <property type="match status" value="1"/>
</dbReference>
<dbReference type="InterPro" id="IPR014758">
    <property type="entry name" value="Met-tRNA_synth"/>
</dbReference>
<evidence type="ECO:0000256" key="15">
    <source>
        <dbReference type="ARBA" id="ARBA00047364"/>
    </source>
</evidence>
<dbReference type="NCBIfam" id="TIGR00398">
    <property type="entry name" value="metG"/>
    <property type="match status" value="1"/>
</dbReference>
<dbReference type="InterPro" id="IPR009080">
    <property type="entry name" value="tRNAsynth_Ia_anticodon-bd"/>
</dbReference>
<dbReference type="Gene3D" id="3.40.50.620">
    <property type="entry name" value="HUPs"/>
    <property type="match status" value="1"/>
</dbReference>
<dbReference type="Gene3D" id="2.40.50.140">
    <property type="entry name" value="Nucleic acid-binding proteins"/>
    <property type="match status" value="1"/>
</dbReference>
<reference evidence="18 19" key="1">
    <citation type="submission" date="2018-03" db="EMBL/GenBank/DDBJ databases">
        <title>Whole genome sequencing of Histamine producing bacteria.</title>
        <authorList>
            <person name="Butler K."/>
        </authorList>
    </citation>
    <scope>NUCLEOTIDE SEQUENCE [LARGE SCALE GENOMIC DNA]</scope>
    <source>
        <strain evidence="18 19">ATCC 51761</strain>
    </source>
</reference>
<dbReference type="NCBIfam" id="NF001100">
    <property type="entry name" value="PRK00133.1"/>
    <property type="match status" value="1"/>
</dbReference>
<keyword evidence="14 16" id="KW-0030">Aminoacyl-tRNA synthetase</keyword>
<comment type="subcellular location">
    <subcellularLocation>
        <location evidence="2 16">Cytoplasm</location>
    </subcellularLocation>
</comment>
<dbReference type="PANTHER" id="PTHR45765">
    <property type="entry name" value="METHIONINE--TRNA LIGASE"/>
    <property type="match status" value="1"/>
</dbReference>
<dbReference type="SUPFAM" id="SSF47323">
    <property type="entry name" value="Anticodon-binding domain of a subclass of class I aminoacyl-tRNA synthetases"/>
    <property type="match status" value="1"/>
</dbReference>
<dbReference type="InterPro" id="IPR014729">
    <property type="entry name" value="Rossmann-like_a/b/a_fold"/>
</dbReference>